<organism evidence="3 4">
    <name type="scientific">Emiliania huxleyi (strain CCMP1516)</name>
    <dbReference type="NCBI Taxonomy" id="280463"/>
    <lineage>
        <taxon>Eukaryota</taxon>
        <taxon>Haptista</taxon>
        <taxon>Haptophyta</taxon>
        <taxon>Prymnesiophyceae</taxon>
        <taxon>Isochrysidales</taxon>
        <taxon>Noelaerhabdaceae</taxon>
        <taxon>Emiliania</taxon>
    </lineage>
</organism>
<evidence type="ECO:0000313" key="4">
    <source>
        <dbReference type="Proteomes" id="UP000013827"/>
    </source>
</evidence>
<dbReference type="AlphaFoldDB" id="A0A0D3JFA1"/>
<dbReference type="Gene3D" id="3.10.620.30">
    <property type="match status" value="1"/>
</dbReference>
<dbReference type="GeneID" id="17267733"/>
<reference evidence="4" key="1">
    <citation type="journal article" date="2013" name="Nature">
        <title>Pan genome of the phytoplankton Emiliania underpins its global distribution.</title>
        <authorList>
            <person name="Read B.A."/>
            <person name="Kegel J."/>
            <person name="Klute M.J."/>
            <person name="Kuo A."/>
            <person name="Lefebvre S.C."/>
            <person name="Maumus F."/>
            <person name="Mayer C."/>
            <person name="Miller J."/>
            <person name="Monier A."/>
            <person name="Salamov A."/>
            <person name="Young J."/>
            <person name="Aguilar M."/>
            <person name="Claverie J.M."/>
            <person name="Frickenhaus S."/>
            <person name="Gonzalez K."/>
            <person name="Herman E.K."/>
            <person name="Lin Y.C."/>
            <person name="Napier J."/>
            <person name="Ogata H."/>
            <person name="Sarno A.F."/>
            <person name="Shmutz J."/>
            <person name="Schroeder D."/>
            <person name="de Vargas C."/>
            <person name="Verret F."/>
            <person name="von Dassow P."/>
            <person name="Valentin K."/>
            <person name="Van de Peer Y."/>
            <person name="Wheeler G."/>
            <person name="Dacks J.B."/>
            <person name="Delwiche C.F."/>
            <person name="Dyhrman S.T."/>
            <person name="Glockner G."/>
            <person name="John U."/>
            <person name="Richards T."/>
            <person name="Worden A.Z."/>
            <person name="Zhang X."/>
            <person name="Grigoriev I.V."/>
            <person name="Allen A.E."/>
            <person name="Bidle K."/>
            <person name="Borodovsky M."/>
            <person name="Bowler C."/>
            <person name="Brownlee C."/>
            <person name="Cock J.M."/>
            <person name="Elias M."/>
            <person name="Gladyshev V.N."/>
            <person name="Groth M."/>
            <person name="Guda C."/>
            <person name="Hadaegh A."/>
            <person name="Iglesias-Rodriguez M.D."/>
            <person name="Jenkins J."/>
            <person name="Jones B.M."/>
            <person name="Lawson T."/>
            <person name="Leese F."/>
            <person name="Lindquist E."/>
            <person name="Lobanov A."/>
            <person name="Lomsadze A."/>
            <person name="Malik S.B."/>
            <person name="Marsh M.E."/>
            <person name="Mackinder L."/>
            <person name="Mock T."/>
            <person name="Mueller-Roeber B."/>
            <person name="Pagarete A."/>
            <person name="Parker M."/>
            <person name="Probert I."/>
            <person name="Quesneville H."/>
            <person name="Raines C."/>
            <person name="Rensing S.A."/>
            <person name="Riano-Pachon D.M."/>
            <person name="Richier S."/>
            <person name="Rokitta S."/>
            <person name="Shiraiwa Y."/>
            <person name="Soanes D.M."/>
            <person name="van der Giezen M."/>
            <person name="Wahlund T.M."/>
            <person name="Williams B."/>
            <person name="Wilson W."/>
            <person name="Wolfe G."/>
            <person name="Wurch L.L."/>
        </authorList>
    </citation>
    <scope>NUCLEOTIDE SEQUENCE</scope>
</reference>
<dbReference type="EnsemblProtists" id="EOD22186">
    <property type="protein sequence ID" value="EOD22186"/>
    <property type="gene ID" value="EMIHUDRAFT_463669"/>
</dbReference>
<keyword evidence="1" id="KW-0732">Signal</keyword>
<evidence type="ECO:0000256" key="1">
    <source>
        <dbReference type="SAM" id="SignalP"/>
    </source>
</evidence>
<protein>
    <recommendedName>
        <fullName evidence="2">Transglutaminase-like domain-containing protein</fullName>
    </recommendedName>
</protein>
<dbReference type="KEGG" id="ehx:EMIHUDRAFT_463669"/>
<dbReference type="InterPro" id="IPR002931">
    <property type="entry name" value="Transglutaminase-like"/>
</dbReference>
<dbReference type="HOGENOM" id="CLU_460375_0_0_1"/>
<dbReference type="Pfam" id="PF01841">
    <property type="entry name" value="Transglut_core"/>
    <property type="match status" value="1"/>
</dbReference>
<dbReference type="OMA" id="WARITEE"/>
<feature type="domain" description="Transglutaminase-like" evidence="2">
    <location>
        <begin position="459"/>
        <end position="545"/>
    </location>
</feature>
<keyword evidence="4" id="KW-1185">Reference proteome</keyword>
<reference evidence="3" key="2">
    <citation type="submission" date="2024-10" db="UniProtKB">
        <authorList>
            <consortium name="EnsemblProtists"/>
        </authorList>
    </citation>
    <scope>IDENTIFICATION</scope>
</reference>
<dbReference type="PaxDb" id="2903-EOD22186"/>
<dbReference type="SUPFAM" id="SSF54001">
    <property type="entry name" value="Cysteine proteinases"/>
    <property type="match status" value="1"/>
</dbReference>
<evidence type="ECO:0000259" key="2">
    <source>
        <dbReference type="SMART" id="SM00460"/>
    </source>
</evidence>
<proteinExistence type="predicted"/>
<dbReference type="Proteomes" id="UP000013827">
    <property type="component" value="Unassembled WGS sequence"/>
</dbReference>
<dbReference type="RefSeq" id="XP_005774615.1">
    <property type="nucleotide sequence ID" value="XM_005774558.1"/>
</dbReference>
<dbReference type="InterPro" id="IPR038765">
    <property type="entry name" value="Papain-like_cys_pep_sf"/>
</dbReference>
<accession>A0A0D3JFA1</accession>
<evidence type="ECO:0000313" key="3">
    <source>
        <dbReference type="EnsemblProtists" id="EOD22186"/>
    </source>
</evidence>
<sequence>MRLIALLAFLPLCACGGSPAAEGADRGEHLKEWARITEEAAAADGPPLSSLPLAEEWYQVTIADVPVGYMNTLTSVDDDGSARSMEVMDVQVNRGADTSRMAFETVFQEAPLQPPSLEVLEEAQRSTGGVTLMAYDQRFANNEVKMGLTFPDGEMKLVSFNGEKEHVSMLPRPEQAWLGRLRARLEFTRQCRAGATEIVVQTMRPELGPRVVNLTSTLMRIDKAWDGTQMVEASVWAVQISDVPVNMTEAYETRGATRCYRMLQMGLDMPFGYLLASLSEKEPALQSAEPDANRPLPELVYTMFVILDQPIERVNEAAAARMVEISVGIKAGSSRAPVDLKLPTGESGYQRVEPDPDDAARLRVWVDLMAPQDATPEELAETDFRSPSAMIDSSDEADPLCAEDGKPLPKGHTNGKLPIALAEERCAARGELAYALRQIVHEHIEDKHLSTAYASASETARTASGDCTEHAVLLAAVLRARGIPSRVCHGLVYVEQGGSAIDGQVHVDASGNVDPAGGRLTGQYGWHMWTQALIAGKWIDLDATLHLPFTVGHVLVGTSSMADKDAHNNHMQMAALIGNLEITVHDVSHSFER</sequence>
<feature type="signal peptide" evidence="1">
    <location>
        <begin position="1"/>
        <end position="16"/>
    </location>
</feature>
<dbReference type="SMART" id="SM00460">
    <property type="entry name" value="TGc"/>
    <property type="match status" value="1"/>
</dbReference>
<name>A0A0D3JFA1_EMIH1</name>
<dbReference type="PANTHER" id="PTHR33490">
    <property type="entry name" value="BLR5614 PROTEIN-RELATED"/>
    <property type="match status" value="1"/>
</dbReference>
<feature type="chain" id="PRO_5044244402" description="Transglutaminase-like domain-containing protein" evidence="1">
    <location>
        <begin position="17"/>
        <end position="593"/>
    </location>
</feature>